<evidence type="ECO:0000313" key="1">
    <source>
        <dbReference type="EMBL" id="OOK65007.1"/>
    </source>
</evidence>
<accession>A0A1V3WDF2</accession>
<gene>
    <name evidence="1" type="ORF">BZL30_8982</name>
</gene>
<dbReference type="Proteomes" id="UP000189229">
    <property type="component" value="Unassembled WGS sequence"/>
</dbReference>
<comment type="caution">
    <text evidence="1">The sequence shown here is derived from an EMBL/GenBank/DDBJ whole genome shotgun (WGS) entry which is preliminary data.</text>
</comment>
<protein>
    <submittedName>
        <fullName evidence="1">Uncharacterized protein</fullName>
    </submittedName>
</protein>
<organism evidence="1 2">
    <name type="scientific">Mycobacterium kansasii</name>
    <dbReference type="NCBI Taxonomy" id="1768"/>
    <lineage>
        <taxon>Bacteria</taxon>
        <taxon>Bacillati</taxon>
        <taxon>Actinomycetota</taxon>
        <taxon>Actinomycetes</taxon>
        <taxon>Mycobacteriales</taxon>
        <taxon>Mycobacteriaceae</taxon>
        <taxon>Mycobacterium</taxon>
    </lineage>
</organism>
<dbReference type="RefSeq" id="WP_257788970.1">
    <property type="nucleotide sequence ID" value="NZ_CP019888.1"/>
</dbReference>
<proteinExistence type="predicted"/>
<dbReference type="AlphaFoldDB" id="A0A1V3WDF2"/>
<reference evidence="1 2" key="1">
    <citation type="submission" date="2017-02" db="EMBL/GenBank/DDBJ databases">
        <title>Complete genome sequences of Mycobacterium kansasii strains isolated from rhesus macaques.</title>
        <authorList>
            <person name="Panda A."/>
            <person name="Nagaraj S."/>
            <person name="Zhao X."/>
            <person name="Tettelin H."/>
            <person name="Detolla L.J."/>
        </authorList>
    </citation>
    <scope>NUCLEOTIDE SEQUENCE [LARGE SCALE GENOMIC DNA]</scope>
    <source>
        <strain evidence="1 2">11-3813</strain>
    </source>
</reference>
<sequence length="42" mass="4928">MTRNRIRYQDTNIEIETLTEPTHDQRRAFDLIKATIPLTIAA</sequence>
<dbReference type="EMBL" id="MVBM01000011">
    <property type="protein sequence ID" value="OOK65007.1"/>
    <property type="molecule type" value="Genomic_DNA"/>
</dbReference>
<evidence type="ECO:0000313" key="2">
    <source>
        <dbReference type="Proteomes" id="UP000189229"/>
    </source>
</evidence>
<name>A0A1V3WDF2_MYCKA</name>